<proteinExistence type="predicted"/>
<keyword evidence="1" id="KW-0472">Membrane</keyword>
<dbReference type="EMBL" id="CZAO01000007">
    <property type="protein sequence ID" value="CUP49353.1"/>
    <property type="molecule type" value="Genomic_DNA"/>
</dbReference>
<protein>
    <recommendedName>
        <fullName evidence="4">Transmembrane protein</fullName>
    </recommendedName>
</protein>
<evidence type="ECO:0000313" key="2">
    <source>
        <dbReference type="EMBL" id="CUP49353.1"/>
    </source>
</evidence>
<evidence type="ECO:0008006" key="4">
    <source>
        <dbReference type="Google" id="ProtNLM"/>
    </source>
</evidence>
<feature type="transmembrane region" description="Helical" evidence="1">
    <location>
        <begin position="19"/>
        <end position="35"/>
    </location>
</feature>
<evidence type="ECO:0000313" key="3">
    <source>
        <dbReference type="Proteomes" id="UP000095766"/>
    </source>
</evidence>
<reference evidence="2 3" key="1">
    <citation type="submission" date="2015-09" db="EMBL/GenBank/DDBJ databases">
        <authorList>
            <consortium name="Pathogen Informatics"/>
        </authorList>
    </citation>
    <scope>NUCLEOTIDE SEQUENCE [LARGE SCALE GENOMIC DNA]</scope>
    <source>
        <strain evidence="2 3">2789STDY5834898</strain>
    </source>
</reference>
<dbReference type="Proteomes" id="UP000095766">
    <property type="component" value="Unassembled WGS sequence"/>
</dbReference>
<keyword evidence="1" id="KW-1133">Transmembrane helix</keyword>
<gene>
    <name evidence="2" type="ORF">ERS852510_01645</name>
</gene>
<keyword evidence="1" id="KW-0812">Transmembrane</keyword>
<dbReference type="AlphaFoldDB" id="A0A174NLA5"/>
<accession>A0A174NLA5</accession>
<name>A0A174NLA5_BACUN</name>
<sequence length="64" mass="7594">MIYERHFVRICFVNPSNRVPITLIISAYFFGMALLSRDTHKPDIKCLLKLIYWKIVSFGFRPNC</sequence>
<evidence type="ECO:0000256" key="1">
    <source>
        <dbReference type="SAM" id="Phobius"/>
    </source>
</evidence>
<organism evidence="2 3">
    <name type="scientific">Bacteroides uniformis</name>
    <dbReference type="NCBI Taxonomy" id="820"/>
    <lineage>
        <taxon>Bacteria</taxon>
        <taxon>Pseudomonadati</taxon>
        <taxon>Bacteroidota</taxon>
        <taxon>Bacteroidia</taxon>
        <taxon>Bacteroidales</taxon>
        <taxon>Bacteroidaceae</taxon>
        <taxon>Bacteroides</taxon>
    </lineage>
</organism>